<dbReference type="SUPFAM" id="SSF88723">
    <property type="entry name" value="PIN domain-like"/>
    <property type="match status" value="1"/>
</dbReference>
<evidence type="ECO:0000313" key="3">
    <source>
        <dbReference type="Proteomes" id="UP000031561"/>
    </source>
</evidence>
<gene>
    <name evidence="2" type="ORF">QQ91_0009195</name>
</gene>
<comment type="caution">
    <text evidence="2">The sequence shown here is derived from an EMBL/GenBank/DDBJ whole genome shotgun (WGS) entry which is preliminary data.</text>
</comment>
<sequence length="105" mass="11724">MLDLLEDSDNPLFLSVASIWEIQIKCQNGKLELGKPLAQLISNQQANNGLAILLIEPAHVYALQGLPDVHRDPFDRIMIAQAIMENLAFVSADRVLSGYPVRQVW</sequence>
<dbReference type="CDD" id="cd09872">
    <property type="entry name" value="PIN_Sll0205-like"/>
    <property type="match status" value="1"/>
</dbReference>
<feature type="domain" description="PIN" evidence="1">
    <location>
        <begin position="3"/>
        <end position="97"/>
    </location>
</feature>
<evidence type="ECO:0000259" key="1">
    <source>
        <dbReference type="Pfam" id="PF01850"/>
    </source>
</evidence>
<dbReference type="InterPro" id="IPR029060">
    <property type="entry name" value="PIN-like_dom_sf"/>
</dbReference>
<keyword evidence="3" id="KW-1185">Reference proteome</keyword>
<dbReference type="Proteomes" id="UP000031561">
    <property type="component" value="Unassembled WGS sequence"/>
</dbReference>
<evidence type="ECO:0000313" key="2">
    <source>
        <dbReference type="EMBL" id="MCM1982997.1"/>
    </source>
</evidence>
<name>A0ABD4T2N4_9CYAN</name>
<dbReference type="InterPro" id="IPR052919">
    <property type="entry name" value="TA_system_RNase"/>
</dbReference>
<organism evidence="2 3">
    <name type="scientific">Lyngbya confervoides BDU141951</name>
    <dbReference type="NCBI Taxonomy" id="1574623"/>
    <lineage>
        <taxon>Bacteria</taxon>
        <taxon>Bacillati</taxon>
        <taxon>Cyanobacteriota</taxon>
        <taxon>Cyanophyceae</taxon>
        <taxon>Oscillatoriophycideae</taxon>
        <taxon>Oscillatoriales</taxon>
        <taxon>Microcoleaceae</taxon>
        <taxon>Lyngbya</taxon>
    </lineage>
</organism>
<dbReference type="PANTHER" id="PTHR36173">
    <property type="entry name" value="RIBONUCLEASE VAPC16-RELATED"/>
    <property type="match status" value="1"/>
</dbReference>
<dbReference type="InterPro" id="IPR041705">
    <property type="entry name" value="PIN_Sll0205"/>
</dbReference>
<dbReference type="PANTHER" id="PTHR36173:SF2">
    <property type="entry name" value="RIBONUCLEASE VAPC16"/>
    <property type="match status" value="1"/>
</dbReference>
<proteinExistence type="predicted"/>
<dbReference type="InterPro" id="IPR002716">
    <property type="entry name" value="PIN_dom"/>
</dbReference>
<dbReference type="EMBL" id="JTHE03000051">
    <property type="protein sequence ID" value="MCM1982997.1"/>
    <property type="molecule type" value="Genomic_DNA"/>
</dbReference>
<reference evidence="2 3" key="1">
    <citation type="journal article" date="2015" name="Genome Announc.">
        <title>Draft Genome Sequence of Filamentous Marine Cyanobacterium Lyngbya confervoides Strain BDU141951.</title>
        <authorList>
            <person name="Chandrababunaidu M.M."/>
            <person name="Sen D."/>
            <person name="Tripathy S."/>
        </authorList>
    </citation>
    <scope>NUCLEOTIDE SEQUENCE [LARGE SCALE GENOMIC DNA]</scope>
    <source>
        <strain evidence="2 3">BDU141951</strain>
    </source>
</reference>
<accession>A0ABD4T2N4</accession>
<protein>
    <submittedName>
        <fullName evidence="2">Type II toxin-antitoxin system VapC family toxin</fullName>
    </submittedName>
</protein>
<dbReference type="AlphaFoldDB" id="A0ABD4T2N4"/>
<dbReference type="Pfam" id="PF01850">
    <property type="entry name" value="PIN"/>
    <property type="match status" value="1"/>
</dbReference>